<accession>A0A165WKQ7</accession>
<keyword evidence="1" id="KW-1133">Transmembrane helix</keyword>
<sequence>MDQPAVGAETFILKTNVHSLAAEIELEKLLEDIPGVHRISIDPTEIGKITILGTIDPKRLIKILWNKGIKSEQVFGPRINLRDSLNLTINDQVVDRLEKLSKLQNFETVDLTKDGIKLKYKKDGKTGSCSTIMDENAAHKNGEHATNNYCDFHGNYKSHCQRNQGKQVEYCHGCRTNSVYMPPHEGISIGIPLPAPDYTPSAPPMPVENDPIGFFVFFFMFLFVLVIQAALA</sequence>
<dbReference type="Proteomes" id="UP000077755">
    <property type="component" value="Chromosome 4"/>
</dbReference>
<gene>
    <name evidence="2" type="ORF">DCAR_015174</name>
    <name evidence="3" type="ORF">DCAR_0415632</name>
</gene>
<keyword evidence="4" id="KW-1185">Reference proteome</keyword>
<evidence type="ECO:0000313" key="3">
    <source>
        <dbReference type="EMBL" id="WOG96297.1"/>
    </source>
</evidence>
<organism evidence="2">
    <name type="scientific">Daucus carota subsp. sativus</name>
    <name type="common">Carrot</name>
    <dbReference type="NCBI Taxonomy" id="79200"/>
    <lineage>
        <taxon>Eukaryota</taxon>
        <taxon>Viridiplantae</taxon>
        <taxon>Streptophyta</taxon>
        <taxon>Embryophyta</taxon>
        <taxon>Tracheophyta</taxon>
        <taxon>Spermatophyta</taxon>
        <taxon>Magnoliopsida</taxon>
        <taxon>eudicotyledons</taxon>
        <taxon>Gunneridae</taxon>
        <taxon>Pentapetalae</taxon>
        <taxon>asterids</taxon>
        <taxon>campanulids</taxon>
        <taxon>Apiales</taxon>
        <taxon>Apiaceae</taxon>
        <taxon>Apioideae</taxon>
        <taxon>Scandiceae</taxon>
        <taxon>Daucinae</taxon>
        <taxon>Daucus</taxon>
        <taxon>Daucus sect. Daucus</taxon>
    </lineage>
</organism>
<evidence type="ECO:0000313" key="4">
    <source>
        <dbReference type="Proteomes" id="UP000077755"/>
    </source>
</evidence>
<dbReference type="AlphaFoldDB" id="A0A165WKQ7"/>
<dbReference type="STRING" id="79200.A0A165WKQ7"/>
<dbReference type="EMBL" id="LNRQ01000004">
    <property type="protein sequence ID" value="KZM97464.1"/>
    <property type="molecule type" value="Genomic_DNA"/>
</dbReference>
<dbReference type="Gene3D" id="3.30.70.100">
    <property type="match status" value="1"/>
</dbReference>
<evidence type="ECO:0000256" key="1">
    <source>
        <dbReference type="SAM" id="Phobius"/>
    </source>
</evidence>
<dbReference type="Gramene" id="KZM97464">
    <property type="protein sequence ID" value="KZM97464"/>
    <property type="gene ID" value="DCAR_015174"/>
</dbReference>
<feature type="transmembrane region" description="Helical" evidence="1">
    <location>
        <begin position="212"/>
        <end position="231"/>
    </location>
</feature>
<protein>
    <recommendedName>
        <fullName evidence="5">HMA domain-containing protein</fullName>
    </recommendedName>
</protein>
<evidence type="ECO:0000313" key="2">
    <source>
        <dbReference type="EMBL" id="KZM97464.1"/>
    </source>
</evidence>
<reference evidence="2" key="1">
    <citation type="journal article" date="2016" name="Nat. Genet.">
        <title>A high-quality carrot genome assembly provides new insights into carotenoid accumulation and asterid genome evolution.</title>
        <authorList>
            <person name="Iorizzo M."/>
            <person name="Ellison S."/>
            <person name="Senalik D."/>
            <person name="Zeng P."/>
            <person name="Satapoomin P."/>
            <person name="Huang J."/>
            <person name="Bowman M."/>
            <person name="Iovene M."/>
            <person name="Sanseverino W."/>
            <person name="Cavagnaro P."/>
            <person name="Yildiz M."/>
            <person name="Macko-Podgorni A."/>
            <person name="Moranska E."/>
            <person name="Grzebelus E."/>
            <person name="Grzebelus D."/>
            <person name="Ashrafi H."/>
            <person name="Zheng Z."/>
            <person name="Cheng S."/>
            <person name="Spooner D."/>
            <person name="Van Deynze A."/>
            <person name="Simon P."/>
        </authorList>
    </citation>
    <scope>NUCLEOTIDE SEQUENCE [LARGE SCALE GENOMIC DNA]</scope>
    <source>
        <tissue evidence="2">Leaf</tissue>
    </source>
</reference>
<evidence type="ECO:0008006" key="5">
    <source>
        <dbReference type="Google" id="ProtNLM"/>
    </source>
</evidence>
<keyword evidence="1" id="KW-0812">Transmembrane</keyword>
<dbReference type="KEGG" id="dcr:108218028"/>
<name>A0A165WKQ7_DAUCS</name>
<keyword evidence="1" id="KW-0472">Membrane</keyword>
<proteinExistence type="predicted"/>
<reference evidence="3" key="2">
    <citation type="submission" date="2022-03" db="EMBL/GenBank/DDBJ databases">
        <title>Draft title - Genomic analysis of global carrot germplasm unveils the trajectory of domestication and the origin of high carotenoid orange carrot.</title>
        <authorList>
            <person name="Iorizzo M."/>
            <person name="Ellison S."/>
            <person name="Senalik D."/>
            <person name="Macko-Podgorni A."/>
            <person name="Grzebelus D."/>
            <person name="Bostan H."/>
            <person name="Rolling W."/>
            <person name="Curaba J."/>
            <person name="Simon P."/>
        </authorList>
    </citation>
    <scope>NUCLEOTIDE SEQUENCE</scope>
    <source>
        <tissue evidence="3">Leaf</tissue>
    </source>
</reference>
<dbReference type="EMBL" id="CP093346">
    <property type="protein sequence ID" value="WOG96297.1"/>
    <property type="molecule type" value="Genomic_DNA"/>
</dbReference>